<accession>A0A5C7J0F3</accession>
<sequence length="135" mass="16275">MSRYKTSRFANDENRSDGSRNEKQKRMEEDLKIGRISKLEDLKVDRDEHVKEMKRIERPKTYKQWQVQNLKAAGFTREPRDHEESEGQAQDTVVMEGMDCLRHLLLEFRIEHYQFFKDQTGMEINFENVEGHRKL</sequence>
<organism evidence="2 3">
    <name type="scientific">Acer yangbiense</name>
    <dbReference type="NCBI Taxonomy" id="1000413"/>
    <lineage>
        <taxon>Eukaryota</taxon>
        <taxon>Viridiplantae</taxon>
        <taxon>Streptophyta</taxon>
        <taxon>Embryophyta</taxon>
        <taxon>Tracheophyta</taxon>
        <taxon>Spermatophyta</taxon>
        <taxon>Magnoliopsida</taxon>
        <taxon>eudicotyledons</taxon>
        <taxon>Gunneridae</taxon>
        <taxon>Pentapetalae</taxon>
        <taxon>rosids</taxon>
        <taxon>malvids</taxon>
        <taxon>Sapindales</taxon>
        <taxon>Sapindaceae</taxon>
        <taxon>Hippocastanoideae</taxon>
        <taxon>Acereae</taxon>
        <taxon>Acer</taxon>
    </lineage>
</organism>
<proteinExistence type="predicted"/>
<dbReference type="Proteomes" id="UP000323000">
    <property type="component" value="Chromosome 1"/>
</dbReference>
<name>A0A5C7J0F3_9ROSI</name>
<dbReference type="AlphaFoldDB" id="A0A5C7J0F3"/>
<dbReference type="EMBL" id="VAHF01000001">
    <property type="protein sequence ID" value="TXG74126.1"/>
    <property type="molecule type" value="Genomic_DNA"/>
</dbReference>
<reference evidence="3" key="1">
    <citation type="journal article" date="2019" name="Gigascience">
        <title>De novo genome assembly of the endangered Acer yangbiense, a plant species with extremely small populations endemic to Yunnan Province, China.</title>
        <authorList>
            <person name="Yang J."/>
            <person name="Wariss H.M."/>
            <person name="Tao L."/>
            <person name="Zhang R."/>
            <person name="Yun Q."/>
            <person name="Hollingsworth P."/>
            <person name="Dao Z."/>
            <person name="Luo G."/>
            <person name="Guo H."/>
            <person name="Ma Y."/>
            <person name="Sun W."/>
        </authorList>
    </citation>
    <scope>NUCLEOTIDE SEQUENCE [LARGE SCALE GENOMIC DNA]</scope>
    <source>
        <strain evidence="3">cv. Malutang</strain>
    </source>
</reference>
<keyword evidence="3" id="KW-1185">Reference proteome</keyword>
<evidence type="ECO:0000256" key="1">
    <source>
        <dbReference type="SAM" id="MobiDB-lite"/>
    </source>
</evidence>
<evidence type="ECO:0000313" key="2">
    <source>
        <dbReference type="EMBL" id="TXG74126.1"/>
    </source>
</evidence>
<gene>
    <name evidence="2" type="ORF">EZV62_002705</name>
</gene>
<feature type="compositionally biased region" description="Basic and acidic residues" evidence="1">
    <location>
        <begin position="10"/>
        <end position="30"/>
    </location>
</feature>
<comment type="caution">
    <text evidence="2">The sequence shown here is derived from an EMBL/GenBank/DDBJ whole genome shotgun (WGS) entry which is preliminary data.</text>
</comment>
<feature type="region of interest" description="Disordered" evidence="1">
    <location>
        <begin position="1"/>
        <end position="30"/>
    </location>
</feature>
<evidence type="ECO:0000313" key="3">
    <source>
        <dbReference type="Proteomes" id="UP000323000"/>
    </source>
</evidence>
<protein>
    <submittedName>
        <fullName evidence="2">Uncharacterized protein</fullName>
    </submittedName>
</protein>